<feature type="region of interest" description="Disordered" evidence="1">
    <location>
        <begin position="108"/>
        <end position="146"/>
    </location>
</feature>
<evidence type="ECO:0000313" key="2">
    <source>
        <dbReference type="EMBL" id="EER57735.1"/>
    </source>
</evidence>
<dbReference type="InterPro" id="IPR036661">
    <property type="entry name" value="Luciferase-like_sf"/>
</dbReference>
<feature type="compositionally biased region" description="Polar residues" evidence="1">
    <location>
        <begin position="135"/>
        <end position="146"/>
    </location>
</feature>
<keyword evidence="3" id="KW-1185">Reference proteome</keyword>
<proteinExistence type="predicted"/>
<evidence type="ECO:0000313" key="3">
    <source>
        <dbReference type="Proteomes" id="UP000003856"/>
    </source>
</evidence>
<dbReference type="PATRIC" id="fig|573060.9.peg.212"/>
<dbReference type="EMBL" id="ACQT01000502">
    <property type="protein sequence ID" value="EER57735.1"/>
    <property type="molecule type" value="Genomic_DNA"/>
</dbReference>
<protein>
    <submittedName>
        <fullName evidence="2">Uncharacterized protein</fullName>
    </submittedName>
</protein>
<name>C5TCR1_ACIDE</name>
<dbReference type="Gene3D" id="3.20.20.30">
    <property type="entry name" value="Luciferase-like domain"/>
    <property type="match status" value="1"/>
</dbReference>
<accession>C5TCR1</accession>
<dbReference type="SUPFAM" id="SSF51679">
    <property type="entry name" value="Bacterial luciferase-like"/>
    <property type="match status" value="1"/>
</dbReference>
<dbReference type="GO" id="GO:0016705">
    <property type="term" value="F:oxidoreductase activity, acting on paired donors, with incorporation or reduction of molecular oxygen"/>
    <property type="evidence" value="ECO:0007669"/>
    <property type="project" value="InterPro"/>
</dbReference>
<evidence type="ECO:0000256" key="1">
    <source>
        <dbReference type="SAM" id="MobiDB-lite"/>
    </source>
</evidence>
<feature type="region of interest" description="Disordered" evidence="1">
    <location>
        <begin position="49"/>
        <end position="72"/>
    </location>
</feature>
<dbReference type="AlphaFoldDB" id="C5TCR1"/>
<comment type="caution">
    <text evidence="2">The sequence shown here is derived from an EMBL/GenBank/DDBJ whole genome shotgun (WGS) entry which is preliminary data.</text>
</comment>
<sequence length="146" mass="15235">MLPPGLEAPRAADYVAAATALWDSWADGLHRVDRASGRYVDTAGIRPPLHQGPFYRTAGPMDIPRPPQGHPVRYAAAPELLADMQLGADIGRHPASGAAVVAAIPANVPGPCSPGTPDTLRGRLGLPRPARSLDDSATQHTPHAGH</sequence>
<dbReference type="Proteomes" id="UP000003856">
    <property type="component" value="Unassembled WGS sequence"/>
</dbReference>
<reference evidence="2 3" key="1">
    <citation type="submission" date="2009-05" db="EMBL/GenBank/DDBJ databases">
        <title>The draft genome of Acidovorax delafieldii 2AN.</title>
        <authorList>
            <consortium name="US DOE Joint Genome Institute (JGI-PGF)"/>
            <person name="Lucas S."/>
            <person name="Copeland A."/>
            <person name="Lapidus A."/>
            <person name="Glavina del Rio T."/>
            <person name="Tice H."/>
            <person name="Bruce D."/>
            <person name="Goodwin L."/>
            <person name="Pitluck S."/>
            <person name="Larimer F."/>
            <person name="Land M.L."/>
            <person name="Hauser L."/>
            <person name="Shelobolina E.S."/>
            <person name="Picardal F."/>
            <person name="Roden E."/>
            <person name="Emerson D."/>
        </authorList>
    </citation>
    <scope>NUCLEOTIDE SEQUENCE [LARGE SCALE GENOMIC DNA]</scope>
    <source>
        <strain evidence="2 3">2AN</strain>
    </source>
</reference>
<gene>
    <name evidence="2" type="ORF">AcdelDRAFT_4692</name>
</gene>
<organism evidence="2 3">
    <name type="scientific">Acidovorax delafieldii 2AN</name>
    <dbReference type="NCBI Taxonomy" id="573060"/>
    <lineage>
        <taxon>Bacteria</taxon>
        <taxon>Pseudomonadati</taxon>
        <taxon>Pseudomonadota</taxon>
        <taxon>Betaproteobacteria</taxon>
        <taxon>Burkholderiales</taxon>
        <taxon>Comamonadaceae</taxon>
        <taxon>Acidovorax</taxon>
    </lineage>
</organism>